<organism evidence="1">
    <name type="scientific">marine metagenome</name>
    <dbReference type="NCBI Taxonomy" id="408172"/>
    <lineage>
        <taxon>unclassified sequences</taxon>
        <taxon>metagenomes</taxon>
        <taxon>ecological metagenomes</taxon>
    </lineage>
</organism>
<name>A0A383EYT2_9ZZZZ</name>
<protein>
    <submittedName>
        <fullName evidence="1">Uncharacterized protein</fullName>
    </submittedName>
</protein>
<dbReference type="AlphaFoldDB" id="A0A383EYT2"/>
<proteinExistence type="predicted"/>
<feature type="non-terminal residue" evidence="1">
    <location>
        <position position="53"/>
    </location>
</feature>
<sequence length="53" mass="5726">MHQLLVVPGWYRSDSQRAGTAAFPLTQAPNLAQALRLLRNRGYAGGDSLADSN</sequence>
<accession>A0A383EYT2</accession>
<evidence type="ECO:0000313" key="1">
    <source>
        <dbReference type="EMBL" id="SVE62056.1"/>
    </source>
</evidence>
<reference evidence="1" key="1">
    <citation type="submission" date="2018-05" db="EMBL/GenBank/DDBJ databases">
        <authorList>
            <person name="Lanie J.A."/>
            <person name="Ng W.-L."/>
            <person name="Kazmierczak K.M."/>
            <person name="Andrzejewski T.M."/>
            <person name="Davidsen T.M."/>
            <person name="Wayne K.J."/>
            <person name="Tettelin H."/>
            <person name="Glass J.I."/>
            <person name="Rusch D."/>
            <person name="Podicherti R."/>
            <person name="Tsui H.-C.T."/>
            <person name="Winkler M.E."/>
        </authorList>
    </citation>
    <scope>NUCLEOTIDE SEQUENCE</scope>
</reference>
<dbReference type="EMBL" id="UINC01230081">
    <property type="protein sequence ID" value="SVE62056.1"/>
    <property type="molecule type" value="Genomic_DNA"/>
</dbReference>
<gene>
    <name evidence="1" type="ORF">METZ01_LOCUS514910</name>
</gene>